<proteinExistence type="predicted"/>
<accession>A0AAW0FCX2</accession>
<evidence type="ECO:0000313" key="3">
    <source>
        <dbReference type="Proteomes" id="UP001385951"/>
    </source>
</evidence>
<name>A0AAW0FCX2_9APHY</name>
<feature type="compositionally biased region" description="Basic and acidic residues" evidence="1">
    <location>
        <begin position="1"/>
        <end position="10"/>
    </location>
</feature>
<dbReference type="AlphaFoldDB" id="A0AAW0FCX2"/>
<dbReference type="EMBL" id="JASBNA010000105">
    <property type="protein sequence ID" value="KAK7676760.1"/>
    <property type="molecule type" value="Genomic_DNA"/>
</dbReference>
<evidence type="ECO:0000256" key="1">
    <source>
        <dbReference type="SAM" id="MobiDB-lite"/>
    </source>
</evidence>
<keyword evidence="3" id="KW-1185">Reference proteome</keyword>
<organism evidence="2 3">
    <name type="scientific">Cerrena zonata</name>
    <dbReference type="NCBI Taxonomy" id="2478898"/>
    <lineage>
        <taxon>Eukaryota</taxon>
        <taxon>Fungi</taxon>
        <taxon>Dikarya</taxon>
        <taxon>Basidiomycota</taxon>
        <taxon>Agaricomycotina</taxon>
        <taxon>Agaricomycetes</taxon>
        <taxon>Polyporales</taxon>
        <taxon>Cerrenaceae</taxon>
        <taxon>Cerrena</taxon>
    </lineage>
</organism>
<feature type="region of interest" description="Disordered" evidence="1">
    <location>
        <begin position="1"/>
        <end position="69"/>
    </location>
</feature>
<feature type="compositionally biased region" description="Polar residues" evidence="1">
    <location>
        <begin position="39"/>
        <end position="63"/>
    </location>
</feature>
<reference evidence="2 3" key="1">
    <citation type="submission" date="2022-09" db="EMBL/GenBank/DDBJ databases">
        <authorList>
            <person name="Palmer J.M."/>
        </authorList>
    </citation>
    <scope>NUCLEOTIDE SEQUENCE [LARGE SCALE GENOMIC DNA]</scope>
    <source>
        <strain evidence="2 3">DSM 7382</strain>
    </source>
</reference>
<gene>
    <name evidence="2" type="ORF">QCA50_020283</name>
</gene>
<evidence type="ECO:0000313" key="2">
    <source>
        <dbReference type="EMBL" id="KAK7676760.1"/>
    </source>
</evidence>
<comment type="caution">
    <text evidence="2">The sequence shown here is derived from an EMBL/GenBank/DDBJ whole genome shotgun (WGS) entry which is preliminary data.</text>
</comment>
<dbReference type="Proteomes" id="UP001385951">
    <property type="component" value="Unassembled WGS sequence"/>
</dbReference>
<protein>
    <submittedName>
        <fullName evidence="2">Uncharacterized protein</fullName>
    </submittedName>
</protein>
<sequence length="69" mass="7743">MPPKRIEPGSRTKFYGLSQHKNAYHQHTRTPMQYPPNPASETPHTPSNSLSPSPDVDVQNSTPPHLENL</sequence>